<feature type="transmembrane region" description="Helical" evidence="2">
    <location>
        <begin position="146"/>
        <end position="167"/>
    </location>
</feature>
<comment type="caution">
    <text evidence="3">The sequence shown here is derived from an EMBL/GenBank/DDBJ whole genome shotgun (WGS) entry which is preliminary data.</text>
</comment>
<evidence type="ECO:0008006" key="5">
    <source>
        <dbReference type="Google" id="ProtNLM"/>
    </source>
</evidence>
<keyword evidence="2" id="KW-1133">Transmembrane helix</keyword>
<gene>
    <name evidence="3" type="ORF">GSLYS_00020878001</name>
</gene>
<dbReference type="Proteomes" id="UP001497497">
    <property type="component" value="Unassembled WGS sequence"/>
</dbReference>
<evidence type="ECO:0000256" key="2">
    <source>
        <dbReference type="SAM" id="Phobius"/>
    </source>
</evidence>
<evidence type="ECO:0000313" key="4">
    <source>
        <dbReference type="Proteomes" id="UP001497497"/>
    </source>
</evidence>
<evidence type="ECO:0000313" key="3">
    <source>
        <dbReference type="EMBL" id="CAL1547561.1"/>
    </source>
</evidence>
<organism evidence="3 4">
    <name type="scientific">Lymnaea stagnalis</name>
    <name type="common">Great pond snail</name>
    <name type="synonym">Helix stagnalis</name>
    <dbReference type="NCBI Taxonomy" id="6523"/>
    <lineage>
        <taxon>Eukaryota</taxon>
        <taxon>Metazoa</taxon>
        <taxon>Spiralia</taxon>
        <taxon>Lophotrochozoa</taxon>
        <taxon>Mollusca</taxon>
        <taxon>Gastropoda</taxon>
        <taxon>Heterobranchia</taxon>
        <taxon>Euthyneura</taxon>
        <taxon>Panpulmonata</taxon>
        <taxon>Hygrophila</taxon>
        <taxon>Lymnaeoidea</taxon>
        <taxon>Lymnaeidae</taxon>
        <taxon>Lymnaea</taxon>
    </lineage>
</organism>
<feature type="region of interest" description="Disordered" evidence="1">
    <location>
        <begin position="185"/>
        <end position="210"/>
    </location>
</feature>
<feature type="transmembrane region" description="Helical" evidence="2">
    <location>
        <begin position="57"/>
        <end position="81"/>
    </location>
</feature>
<reference evidence="3 4" key="1">
    <citation type="submission" date="2024-04" db="EMBL/GenBank/DDBJ databases">
        <authorList>
            <consortium name="Genoscope - CEA"/>
            <person name="William W."/>
        </authorList>
    </citation>
    <scope>NUCLEOTIDE SEQUENCE [LARGE SCALE GENOMIC DNA]</scope>
</reference>
<proteinExistence type="predicted"/>
<protein>
    <recommendedName>
        <fullName evidence="5">MARVEL domain-containing protein</fullName>
    </recommendedName>
</protein>
<keyword evidence="4" id="KW-1185">Reference proteome</keyword>
<feature type="transmembrane region" description="Helical" evidence="2">
    <location>
        <begin position="12"/>
        <end position="37"/>
    </location>
</feature>
<dbReference type="EMBL" id="CAXITT010001008">
    <property type="protein sequence ID" value="CAL1547561.1"/>
    <property type="molecule type" value="Genomic_DNA"/>
</dbReference>
<name>A0AAV2IKA1_LYMST</name>
<accession>A0AAV2IKA1</accession>
<keyword evidence="2" id="KW-0812">Transmembrane</keyword>
<evidence type="ECO:0000256" key="1">
    <source>
        <dbReference type="SAM" id="MobiDB-lite"/>
    </source>
</evidence>
<dbReference type="AlphaFoldDB" id="A0AAV2IKA1"/>
<sequence>MGVADALNANTVLLLRLIIYGLLVFFSFFIFVGVAVMKDEVNGLCPLYHFGAVSNCNYPMAIAIIFQLFYILYRIVIILLLKLGKLNTEMFLLSDIMELIYTCIDAVTLLFTFIGACILSAGHNDTCGDSSMFCTNWVSASRAAQAGAWISIILWLFLVIVEFIYLFRSGKIPFLGGGVVTRTTTTSQQGGGASPVDTPSYIPDDSGPKY</sequence>
<feature type="transmembrane region" description="Helical" evidence="2">
    <location>
        <begin position="102"/>
        <end position="122"/>
    </location>
</feature>
<keyword evidence="2" id="KW-0472">Membrane</keyword>